<dbReference type="InterPro" id="IPR015421">
    <property type="entry name" value="PyrdxlP-dep_Trfase_major"/>
</dbReference>
<dbReference type="PANTHER" id="PTHR46577">
    <property type="entry name" value="HTH-TYPE TRANSCRIPTIONAL REGULATORY PROTEIN GABR"/>
    <property type="match status" value="1"/>
</dbReference>
<sequence length="505" mass="52701">MSGHGVHRRIARRCAVEASPAPERPERPGRSGPPVPGRRAAGTAACPPPSAQAARSAQAGRSFPVLSAIEERLDHSGARGLAHAVERAVRDGALAPGTRLPPIRRVAVELALSPTTVGAAWRLLAREGAIRTDGRRGTRIAEGGPPDPARYRRALDRPARPVLDLSGGVPDAALLPRLDRALAGLTTAGTPATYLDEPVLPELAAVLRADWPHPVEEVTVVDGAMDALDRVLETLVRHGDRVVVEHPCFPPLVDLLESRGAEVVPVPLDAEGPEPDALAAALREPTAAVVLQPRAQNPTGISITGPRADRLADLIAEAGTILVEDDSAGAIAASPSRGPGRRIPDRTVHIRSFSKSHGPDLRMAAVGGPAEVMGEVLGRRRLGQGWSSRLLQRVLLSLLTDPASVAEVAAARETYARRRAAVVGELAARGVATGGTDGVNLWTPVRDETAAVERLRHEGIGVAPGSPFLLLTDAPGGDHVRVTVGLVPERDAARVAAVLAGAARA</sequence>
<dbReference type="GO" id="GO:0030170">
    <property type="term" value="F:pyridoxal phosphate binding"/>
    <property type="evidence" value="ECO:0007669"/>
    <property type="project" value="InterPro"/>
</dbReference>
<comment type="similarity">
    <text evidence="1">In the C-terminal section; belongs to the class-I pyridoxal-phosphate-dependent aminotransferase family.</text>
</comment>
<name>A0A7W3Y0F1_9ACTN</name>
<dbReference type="Pfam" id="PF00155">
    <property type="entry name" value="Aminotran_1_2"/>
    <property type="match status" value="1"/>
</dbReference>
<keyword evidence="9" id="KW-1185">Reference proteome</keyword>
<proteinExistence type="inferred from homology"/>
<dbReference type="GO" id="GO:0003677">
    <property type="term" value="F:DNA binding"/>
    <property type="evidence" value="ECO:0007669"/>
    <property type="project" value="UniProtKB-KW"/>
</dbReference>
<dbReference type="Pfam" id="PF00392">
    <property type="entry name" value="GntR"/>
    <property type="match status" value="1"/>
</dbReference>
<evidence type="ECO:0000256" key="2">
    <source>
        <dbReference type="ARBA" id="ARBA00022898"/>
    </source>
</evidence>
<organism evidence="8 9">
    <name type="scientific">Streptomyces alkaliphilus</name>
    <dbReference type="NCBI Taxonomy" id="1472722"/>
    <lineage>
        <taxon>Bacteria</taxon>
        <taxon>Bacillati</taxon>
        <taxon>Actinomycetota</taxon>
        <taxon>Actinomycetes</taxon>
        <taxon>Kitasatosporales</taxon>
        <taxon>Streptomycetaceae</taxon>
        <taxon>Streptomyces</taxon>
    </lineage>
</organism>
<dbReference type="InterPro" id="IPR036388">
    <property type="entry name" value="WH-like_DNA-bd_sf"/>
</dbReference>
<dbReference type="InterPro" id="IPR051446">
    <property type="entry name" value="HTH_trans_reg/aminotransferase"/>
</dbReference>
<evidence type="ECO:0000256" key="5">
    <source>
        <dbReference type="ARBA" id="ARBA00023163"/>
    </source>
</evidence>
<dbReference type="GO" id="GO:0003700">
    <property type="term" value="F:DNA-binding transcription factor activity"/>
    <property type="evidence" value="ECO:0007669"/>
    <property type="project" value="InterPro"/>
</dbReference>
<evidence type="ECO:0000313" key="9">
    <source>
        <dbReference type="Proteomes" id="UP000538929"/>
    </source>
</evidence>
<keyword evidence="2" id="KW-0663">Pyridoxal phosphate</keyword>
<dbReference type="SUPFAM" id="SSF53383">
    <property type="entry name" value="PLP-dependent transferases"/>
    <property type="match status" value="1"/>
</dbReference>
<dbReference type="InterPro" id="IPR000524">
    <property type="entry name" value="Tscrpt_reg_HTH_GntR"/>
</dbReference>
<keyword evidence="8" id="KW-0808">Transferase</keyword>
<dbReference type="Gene3D" id="1.10.10.10">
    <property type="entry name" value="Winged helix-like DNA-binding domain superfamily/Winged helix DNA-binding domain"/>
    <property type="match status" value="1"/>
</dbReference>
<dbReference type="PANTHER" id="PTHR46577:SF1">
    <property type="entry name" value="HTH-TYPE TRANSCRIPTIONAL REGULATORY PROTEIN GABR"/>
    <property type="match status" value="1"/>
</dbReference>
<dbReference type="GO" id="GO:0008483">
    <property type="term" value="F:transaminase activity"/>
    <property type="evidence" value="ECO:0007669"/>
    <property type="project" value="UniProtKB-KW"/>
</dbReference>
<dbReference type="PROSITE" id="PS50949">
    <property type="entry name" value="HTH_GNTR"/>
    <property type="match status" value="1"/>
</dbReference>
<dbReference type="SMART" id="SM00345">
    <property type="entry name" value="HTH_GNTR"/>
    <property type="match status" value="1"/>
</dbReference>
<feature type="region of interest" description="Disordered" evidence="6">
    <location>
        <begin position="1"/>
        <end position="59"/>
    </location>
</feature>
<dbReference type="InterPro" id="IPR004839">
    <property type="entry name" value="Aminotransferase_I/II_large"/>
</dbReference>
<gene>
    <name evidence="8" type="ORF">FNQ90_03365</name>
</gene>
<keyword evidence="3" id="KW-0805">Transcription regulation</keyword>
<dbReference type="InterPro" id="IPR015422">
    <property type="entry name" value="PyrdxlP-dep_Trfase_small"/>
</dbReference>
<feature type="compositionally biased region" description="Basic residues" evidence="6">
    <location>
        <begin position="1"/>
        <end position="12"/>
    </location>
</feature>
<evidence type="ECO:0000313" key="8">
    <source>
        <dbReference type="EMBL" id="MBB0243175.1"/>
    </source>
</evidence>
<dbReference type="InterPro" id="IPR015424">
    <property type="entry name" value="PyrdxlP-dep_Trfase"/>
</dbReference>
<evidence type="ECO:0000256" key="4">
    <source>
        <dbReference type="ARBA" id="ARBA00023125"/>
    </source>
</evidence>
<feature type="domain" description="HTH gntR-type" evidence="7">
    <location>
        <begin position="75"/>
        <end position="143"/>
    </location>
</feature>
<protein>
    <submittedName>
        <fullName evidence="8">Aminotransferase class I/II-fold pyridoxal phosphate-dependent enzyme</fullName>
    </submittedName>
</protein>
<dbReference type="EMBL" id="VKHT01000048">
    <property type="protein sequence ID" value="MBB0243175.1"/>
    <property type="molecule type" value="Genomic_DNA"/>
</dbReference>
<accession>A0A7W3Y0F1</accession>
<dbReference type="CDD" id="cd00609">
    <property type="entry name" value="AAT_like"/>
    <property type="match status" value="1"/>
</dbReference>
<keyword evidence="8" id="KW-0032">Aminotransferase</keyword>
<dbReference type="InterPro" id="IPR036390">
    <property type="entry name" value="WH_DNA-bd_sf"/>
</dbReference>
<reference evidence="9" key="1">
    <citation type="submission" date="2019-10" db="EMBL/GenBank/DDBJ databases">
        <title>Streptomyces sp. nov., a novel actinobacterium isolated from alkaline environment.</title>
        <authorList>
            <person name="Golinska P."/>
        </authorList>
    </citation>
    <scope>NUCLEOTIDE SEQUENCE [LARGE SCALE GENOMIC DNA]</scope>
    <source>
        <strain evidence="9">DSM 42118</strain>
    </source>
</reference>
<keyword evidence="4" id="KW-0238">DNA-binding</keyword>
<evidence type="ECO:0000259" key="7">
    <source>
        <dbReference type="PROSITE" id="PS50949"/>
    </source>
</evidence>
<dbReference type="SUPFAM" id="SSF46785">
    <property type="entry name" value="Winged helix' DNA-binding domain"/>
    <property type="match status" value="1"/>
</dbReference>
<keyword evidence="5" id="KW-0804">Transcription</keyword>
<evidence type="ECO:0000256" key="1">
    <source>
        <dbReference type="ARBA" id="ARBA00005384"/>
    </source>
</evidence>
<evidence type="ECO:0000256" key="3">
    <source>
        <dbReference type="ARBA" id="ARBA00023015"/>
    </source>
</evidence>
<feature type="compositionally biased region" description="Low complexity" evidence="6">
    <location>
        <begin position="37"/>
        <end position="59"/>
    </location>
</feature>
<evidence type="ECO:0000256" key="6">
    <source>
        <dbReference type="SAM" id="MobiDB-lite"/>
    </source>
</evidence>
<dbReference type="Gene3D" id="3.90.1150.10">
    <property type="entry name" value="Aspartate Aminotransferase, domain 1"/>
    <property type="match status" value="1"/>
</dbReference>
<dbReference type="AlphaFoldDB" id="A0A7W3Y0F1"/>
<dbReference type="Proteomes" id="UP000538929">
    <property type="component" value="Unassembled WGS sequence"/>
</dbReference>
<dbReference type="Gene3D" id="3.40.640.10">
    <property type="entry name" value="Type I PLP-dependent aspartate aminotransferase-like (Major domain)"/>
    <property type="match status" value="1"/>
</dbReference>
<comment type="caution">
    <text evidence="8">The sequence shown here is derived from an EMBL/GenBank/DDBJ whole genome shotgun (WGS) entry which is preliminary data.</text>
</comment>